<evidence type="ECO:0000313" key="3">
    <source>
        <dbReference type="EMBL" id="SBW11817.1"/>
    </source>
</evidence>
<dbReference type="Gene3D" id="1.10.260.40">
    <property type="entry name" value="lambda repressor-like DNA-binding domains"/>
    <property type="match status" value="1"/>
</dbReference>
<dbReference type="PROSITE" id="PS50943">
    <property type="entry name" value="HTH_CROC1"/>
    <property type="match status" value="1"/>
</dbReference>
<dbReference type="EMBL" id="FLUN01000001">
    <property type="protein sequence ID" value="SBW11817.1"/>
    <property type="molecule type" value="Genomic_DNA"/>
</dbReference>
<dbReference type="SMART" id="SM00530">
    <property type="entry name" value="HTH_XRE"/>
    <property type="match status" value="1"/>
</dbReference>
<dbReference type="PANTHER" id="PTHR46558">
    <property type="entry name" value="TRACRIPTIONAL REGULATORY PROTEIN-RELATED-RELATED"/>
    <property type="match status" value="1"/>
</dbReference>
<dbReference type="InterPro" id="IPR001387">
    <property type="entry name" value="Cro/C1-type_HTH"/>
</dbReference>
<dbReference type="CDD" id="cd00093">
    <property type="entry name" value="HTH_XRE"/>
    <property type="match status" value="1"/>
</dbReference>
<evidence type="ECO:0000256" key="1">
    <source>
        <dbReference type="ARBA" id="ARBA00023125"/>
    </source>
</evidence>
<organism evidence="3">
    <name type="scientific">uncultured Eubacteriales bacterium</name>
    <dbReference type="NCBI Taxonomy" id="172733"/>
    <lineage>
        <taxon>Bacteria</taxon>
        <taxon>Bacillati</taxon>
        <taxon>Bacillota</taxon>
        <taxon>Clostridia</taxon>
        <taxon>Eubacteriales</taxon>
        <taxon>environmental samples</taxon>
    </lineage>
</organism>
<feature type="domain" description="HTH cro/C1-type" evidence="2">
    <location>
        <begin position="9"/>
        <end position="63"/>
    </location>
</feature>
<protein>
    <submittedName>
        <fullName evidence="3">DNA-binding helix-turn-helix protein</fullName>
    </submittedName>
</protein>
<sequence>MNSDFSRSLSLLRQEKGTSQRAAARDLGISQALLSHYENGIREPGLSFVAKACDYYNVSADFLLGRTLNRDGTTIAADELYDYSAEKDNSLQGSILATLSKKLLVNSISILFDLLSRTGHKGAILAASNYLSTAVYKLFRHLYRADGAQNEDFFSLSARQFVSGIPEADMICTEVEYVDALAQHVKEKGQFPPMNHEALVQSYPGPYQSLLQIIHTTGERVNNRIVIHRPDPKS</sequence>
<name>A0A212KJI5_9FIRM</name>
<dbReference type="PANTHER" id="PTHR46558:SF11">
    <property type="entry name" value="HTH-TYPE TRANSCRIPTIONAL REGULATOR XRE"/>
    <property type="match status" value="1"/>
</dbReference>
<dbReference type="Pfam" id="PF01381">
    <property type="entry name" value="HTH_3"/>
    <property type="match status" value="1"/>
</dbReference>
<dbReference type="GO" id="GO:0003677">
    <property type="term" value="F:DNA binding"/>
    <property type="evidence" value="ECO:0007669"/>
    <property type="project" value="UniProtKB-KW"/>
</dbReference>
<dbReference type="AlphaFoldDB" id="A0A212KJI5"/>
<proteinExistence type="predicted"/>
<evidence type="ECO:0000259" key="2">
    <source>
        <dbReference type="PROSITE" id="PS50943"/>
    </source>
</evidence>
<reference evidence="3" key="1">
    <citation type="submission" date="2016-04" db="EMBL/GenBank/DDBJ databases">
        <authorList>
            <person name="Evans L.H."/>
            <person name="Alamgir A."/>
            <person name="Owens N."/>
            <person name="Weber N.D."/>
            <person name="Virtaneva K."/>
            <person name="Barbian K."/>
            <person name="Babar A."/>
            <person name="Rosenke K."/>
        </authorList>
    </citation>
    <scope>NUCLEOTIDE SEQUENCE</scope>
    <source>
        <strain evidence="3">86</strain>
    </source>
</reference>
<dbReference type="InterPro" id="IPR010982">
    <property type="entry name" value="Lambda_DNA-bd_dom_sf"/>
</dbReference>
<accession>A0A212KJI5</accession>
<keyword evidence="1 3" id="KW-0238">DNA-binding</keyword>
<dbReference type="SUPFAM" id="SSF47413">
    <property type="entry name" value="lambda repressor-like DNA-binding domains"/>
    <property type="match status" value="1"/>
</dbReference>
<gene>
    <name evidence="3" type="ORF">KL86CLO1_13400</name>
</gene>